<dbReference type="InterPro" id="IPR013761">
    <property type="entry name" value="SAM/pointed_sf"/>
</dbReference>
<comment type="caution">
    <text evidence="2">The sequence shown here is derived from an EMBL/GenBank/DDBJ whole genome shotgun (WGS) entry which is preliminary data.</text>
</comment>
<organism evidence="2 3">
    <name type="scientific">Geodia barretti</name>
    <name type="common">Barrett's horny sponge</name>
    <dbReference type="NCBI Taxonomy" id="519541"/>
    <lineage>
        <taxon>Eukaryota</taxon>
        <taxon>Metazoa</taxon>
        <taxon>Porifera</taxon>
        <taxon>Demospongiae</taxon>
        <taxon>Heteroscleromorpha</taxon>
        <taxon>Tetractinellida</taxon>
        <taxon>Astrophorina</taxon>
        <taxon>Geodiidae</taxon>
        <taxon>Geodia</taxon>
    </lineage>
</organism>
<keyword evidence="3" id="KW-1185">Reference proteome</keyword>
<dbReference type="InterPro" id="IPR025946">
    <property type="entry name" value="CABIT_dom"/>
</dbReference>
<feature type="domain" description="SAM" evidence="1">
    <location>
        <begin position="328"/>
        <end position="392"/>
    </location>
</feature>
<evidence type="ECO:0000313" key="2">
    <source>
        <dbReference type="EMBL" id="CAI8046864.1"/>
    </source>
</evidence>
<dbReference type="Gene3D" id="1.10.150.50">
    <property type="entry name" value="Transcription Factor, Ets-1"/>
    <property type="match status" value="1"/>
</dbReference>
<name>A0AA35TFP6_GEOBA</name>
<dbReference type="Pfam" id="PF07647">
    <property type="entry name" value="SAM_2"/>
    <property type="match status" value="1"/>
</dbReference>
<dbReference type="PROSITE" id="PS50105">
    <property type="entry name" value="SAM_DOMAIN"/>
    <property type="match status" value="1"/>
</dbReference>
<dbReference type="InterPro" id="IPR001660">
    <property type="entry name" value="SAM"/>
</dbReference>
<gene>
    <name evidence="2" type="ORF">GBAR_LOCUS25916</name>
</gene>
<evidence type="ECO:0000259" key="1">
    <source>
        <dbReference type="PROSITE" id="PS50105"/>
    </source>
</evidence>
<dbReference type="AlphaFoldDB" id="A0AA35TFP6"/>
<evidence type="ECO:0000313" key="3">
    <source>
        <dbReference type="Proteomes" id="UP001174909"/>
    </source>
</evidence>
<dbReference type="Proteomes" id="UP001174909">
    <property type="component" value="Unassembled WGS sequence"/>
</dbReference>
<proteinExistence type="predicted"/>
<sequence length="399" mass="45082">MAQTPEHLPATIETIEGVYGFGQQFTISAGDKLHVHFAKSVQMAVLCDRGGTQFHVPLSSAMKFGLCQQDEEFEKVSDIVKKSQHLPHVICCQQHVPRRGKQEEVKKDELLIVKKYDRALTCQSLWSDREIMLHKNCKGSFSSTPEKTSMYLLDIRQHLPHVIPRKVYLYPPVPRKKHDLFTRGKVFTLKEFTTVTSLVVSNIDDEELFDIILDETLSTLRVTVLGKAPAMSLSRKFSIMPGQYTKLMKRDVSSGFQEALYTTLRRGFESEGVQLAAGGSGSSDVSGGRGDYEYVDVVPARHYYSAGEFSHVPPQSPAEQNRDYLKSLSMHEISLLLKAMNLEKYQATFSKEQVSGSLLAEFNDHNLQRYLHIHNPCHRQKLLQVISGETAAEKLLFSC</sequence>
<dbReference type="EMBL" id="CASHTH010003594">
    <property type="protein sequence ID" value="CAI8046864.1"/>
    <property type="molecule type" value="Genomic_DNA"/>
</dbReference>
<dbReference type="SMART" id="SM00454">
    <property type="entry name" value="SAM"/>
    <property type="match status" value="1"/>
</dbReference>
<reference evidence="2" key="1">
    <citation type="submission" date="2023-03" db="EMBL/GenBank/DDBJ databases">
        <authorList>
            <person name="Steffen K."/>
            <person name="Cardenas P."/>
        </authorList>
    </citation>
    <scope>NUCLEOTIDE SEQUENCE</scope>
</reference>
<accession>A0AA35TFP6</accession>
<protein>
    <recommendedName>
        <fullName evidence="1">SAM domain-containing protein</fullName>
    </recommendedName>
</protein>
<dbReference type="SUPFAM" id="SSF47769">
    <property type="entry name" value="SAM/Pointed domain"/>
    <property type="match status" value="1"/>
</dbReference>
<dbReference type="Pfam" id="PF12736">
    <property type="entry name" value="CABIT"/>
    <property type="match status" value="1"/>
</dbReference>